<evidence type="ECO:0000313" key="2">
    <source>
        <dbReference type="Proteomes" id="UP000799429"/>
    </source>
</evidence>
<protein>
    <submittedName>
        <fullName evidence="1">Uncharacterized protein</fullName>
    </submittedName>
</protein>
<gene>
    <name evidence="1" type="ORF">M501DRAFT_1030226</name>
</gene>
<dbReference type="OrthoDB" id="3688820at2759"/>
<name>A0A9P4SE76_9PEZI</name>
<accession>A0A9P4SE76</accession>
<dbReference type="Proteomes" id="UP000799429">
    <property type="component" value="Unassembled WGS sequence"/>
</dbReference>
<dbReference type="AlphaFoldDB" id="A0A9P4SE76"/>
<comment type="caution">
    <text evidence="1">The sequence shown here is derived from an EMBL/GenBank/DDBJ whole genome shotgun (WGS) entry which is preliminary data.</text>
</comment>
<keyword evidence="2" id="KW-1185">Reference proteome</keyword>
<organism evidence="1 2">
    <name type="scientific">Patellaria atrata CBS 101060</name>
    <dbReference type="NCBI Taxonomy" id="1346257"/>
    <lineage>
        <taxon>Eukaryota</taxon>
        <taxon>Fungi</taxon>
        <taxon>Dikarya</taxon>
        <taxon>Ascomycota</taxon>
        <taxon>Pezizomycotina</taxon>
        <taxon>Dothideomycetes</taxon>
        <taxon>Dothideomycetes incertae sedis</taxon>
        <taxon>Patellariales</taxon>
        <taxon>Patellariaceae</taxon>
        <taxon>Patellaria</taxon>
    </lineage>
</organism>
<proteinExistence type="predicted"/>
<evidence type="ECO:0000313" key="1">
    <source>
        <dbReference type="EMBL" id="KAF2841043.1"/>
    </source>
</evidence>
<sequence>MNDLAAAICKSSSKVHEDFRYSHVGVLFIHWEKDELSVLPRWYELEKILKRRYGFHTAQFAIPIDARSTDVLAKAMAKFRGKFGSTHCVRCLTIFIYSGYSSPEGTNCWIWGKQDKTGSITSSRLNWPEQRVVNRISPSPVMYIMDCAYATGINMMPMCETLATASWSDSGVPTCQWLSMIPALTEFLKRMDGVPVTVAEIHAMLVAKWNRQRNQPIPIHQVYQRCKSLFIAPVMNHKQRARTELMDSPIMDGFDIRVLLKISCSSKPDCRLKKYTEVYIWNMAFNRPSRSIEIHSVLEGGRTTHIYITLPIRIWDFLRDDTAYIFVDFVRSRDIFNGLSASEVADRMLQIQRAPPLAIFYS</sequence>
<dbReference type="EMBL" id="MU006092">
    <property type="protein sequence ID" value="KAF2841043.1"/>
    <property type="molecule type" value="Genomic_DNA"/>
</dbReference>
<reference evidence="1" key="1">
    <citation type="journal article" date="2020" name="Stud. Mycol.">
        <title>101 Dothideomycetes genomes: a test case for predicting lifestyles and emergence of pathogens.</title>
        <authorList>
            <person name="Haridas S."/>
            <person name="Albert R."/>
            <person name="Binder M."/>
            <person name="Bloem J."/>
            <person name="Labutti K."/>
            <person name="Salamov A."/>
            <person name="Andreopoulos B."/>
            <person name="Baker S."/>
            <person name="Barry K."/>
            <person name="Bills G."/>
            <person name="Bluhm B."/>
            <person name="Cannon C."/>
            <person name="Castanera R."/>
            <person name="Culley D."/>
            <person name="Daum C."/>
            <person name="Ezra D."/>
            <person name="Gonzalez J."/>
            <person name="Henrissat B."/>
            <person name="Kuo A."/>
            <person name="Liang C."/>
            <person name="Lipzen A."/>
            <person name="Lutzoni F."/>
            <person name="Magnuson J."/>
            <person name="Mondo S."/>
            <person name="Nolan M."/>
            <person name="Ohm R."/>
            <person name="Pangilinan J."/>
            <person name="Park H.-J."/>
            <person name="Ramirez L."/>
            <person name="Alfaro M."/>
            <person name="Sun H."/>
            <person name="Tritt A."/>
            <person name="Yoshinaga Y."/>
            <person name="Zwiers L.-H."/>
            <person name="Turgeon B."/>
            <person name="Goodwin S."/>
            <person name="Spatafora J."/>
            <person name="Crous P."/>
            <person name="Grigoriev I."/>
        </authorList>
    </citation>
    <scope>NUCLEOTIDE SEQUENCE</scope>
    <source>
        <strain evidence="1">CBS 101060</strain>
    </source>
</reference>